<keyword evidence="4" id="KW-1185">Reference proteome</keyword>
<dbReference type="PANTHER" id="PTHR21666:SF270">
    <property type="entry name" value="MUREIN HYDROLASE ACTIVATOR ENVC"/>
    <property type="match status" value="1"/>
</dbReference>
<dbReference type="InterPro" id="IPR016047">
    <property type="entry name" value="M23ase_b-sheet_dom"/>
</dbReference>
<dbReference type="Gene3D" id="2.70.70.10">
    <property type="entry name" value="Glucose Permease (Domain IIA)"/>
    <property type="match status" value="1"/>
</dbReference>
<dbReference type="RefSeq" id="WP_377352935.1">
    <property type="nucleotide sequence ID" value="NZ_JBHTLQ010000009.1"/>
</dbReference>
<feature type="signal peptide" evidence="1">
    <location>
        <begin position="1"/>
        <end position="23"/>
    </location>
</feature>
<dbReference type="Proteomes" id="UP001597216">
    <property type="component" value="Unassembled WGS sequence"/>
</dbReference>
<reference evidence="4" key="1">
    <citation type="journal article" date="2019" name="Int. J. Syst. Evol. Microbiol.">
        <title>The Global Catalogue of Microorganisms (GCM) 10K type strain sequencing project: providing services to taxonomists for standard genome sequencing and annotation.</title>
        <authorList>
            <consortium name="The Broad Institute Genomics Platform"/>
            <consortium name="The Broad Institute Genome Sequencing Center for Infectious Disease"/>
            <person name="Wu L."/>
            <person name="Ma J."/>
        </authorList>
    </citation>
    <scope>NUCLEOTIDE SEQUENCE [LARGE SCALE GENOMIC DNA]</scope>
    <source>
        <strain evidence="4">CCUG 55074</strain>
    </source>
</reference>
<feature type="domain" description="M23ase beta-sheet core" evidence="2">
    <location>
        <begin position="85"/>
        <end position="181"/>
    </location>
</feature>
<proteinExistence type="predicted"/>
<evidence type="ECO:0000313" key="3">
    <source>
        <dbReference type="EMBL" id="MFD1190084.1"/>
    </source>
</evidence>
<organism evidence="3 4">
    <name type="scientific">Phenylobacterium conjunctum</name>
    <dbReference type="NCBI Taxonomy" id="1298959"/>
    <lineage>
        <taxon>Bacteria</taxon>
        <taxon>Pseudomonadati</taxon>
        <taxon>Pseudomonadota</taxon>
        <taxon>Alphaproteobacteria</taxon>
        <taxon>Caulobacterales</taxon>
        <taxon>Caulobacteraceae</taxon>
        <taxon>Phenylobacterium</taxon>
    </lineage>
</organism>
<keyword evidence="1" id="KW-0732">Signal</keyword>
<evidence type="ECO:0000259" key="2">
    <source>
        <dbReference type="Pfam" id="PF01551"/>
    </source>
</evidence>
<dbReference type="InterPro" id="IPR050570">
    <property type="entry name" value="Cell_wall_metabolism_enzyme"/>
</dbReference>
<dbReference type="Pfam" id="PF01551">
    <property type="entry name" value="Peptidase_M23"/>
    <property type="match status" value="1"/>
</dbReference>
<dbReference type="CDD" id="cd12797">
    <property type="entry name" value="M23_peptidase"/>
    <property type="match status" value="1"/>
</dbReference>
<feature type="chain" id="PRO_5047226672" evidence="1">
    <location>
        <begin position="24"/>
        <end position="255"/>
    </location>
</feature>
<gene>
    <name evidence="3" type="ORF">ACFQ27_05780</name>
</gene>
<comment type="caution">
    <text evidence="3">The sequence shown here is derived from an EMBL/GenBank/DDBJ whole genome shotgun (WGS) entry which is preliminary data.</text>
</comment>
<dbReference type="PANTHER" id="PTHR21666">
    <property type="entry name" value="PEPTIDASE-RELATED"/>
    <property type="match status" value="1"/>
</dbReference>
<dbReference type="EMBL" id="JBHTLQ010000009">
    <property type="protein sequence ID" value="MFD1190084.1"/>
    <property type="molecule type" value="Genomic_DNA"/>
</dbReference>
<dbReference type="GO" id="GO:0016787">
    <property type="term" value="F:hydrolase activity"/>
    <property type="evidence" value="ECO:0007669"/>
    <property type="project" value="UniProtKB-KW"/>
</dbReference>
<dbReference type="InterPro" id="IPR011055">
    <property type="entry name" value="Dup_hybrid_motif"/>
</dbReference>
<protein>
    <submittedName>
        <fullName evidence="3">M23 family metallopeptidase</fullName>
        <ecNumber evidence="3">3.4.24.-</ecNumber>
    </submittedName>
</protein>
<dbReference type="EC" id="3.4.24.-" evidence="3"/>
<evidence type="ECO:0000313" key="4">
    <source>
        <dbReference type="Proteomes" id="UP001597216"/>
    </source>
</evidence>
<accession>A0ABW3SYV8</accession>
<name>A0ABW3SYV8_9CAUL</name>
<dbReference type="SUPFAM" id="SSF51261">
    <property type="entry name" value="Duplicated hybrid motif"/>
    <property type="match status" value="1"/>
</dbReference>
<evidence type="ECO:0000256" key="1">
    <source>
        <dbReference type="SAM" id="SignalP"/>
    </source>
</evidence>
<sequence length="255" mass="26669">MSWALALLGACILALAVIAVAHAALPGEIGPGQAQAAPMVEEIADEASPEPEGPPFLAFGEPVPGRKIISPWGLRKLPWEDHGRLHEGVDIAADAGAKVLAVADGVVVGRGVAGGYGTYIEVKHPGGLTSFYAHLGSVERKMRVGRAVAAGTPIARIGNGGTSTGPHLHLEIRNGGDPINPILFLNRRFATADDLPVEMAETVSPRVRLATVSTIPESKRALMAAKIAKAKAKNRRGRLPPDLRLAQLALQRSAD</sequence>
<keyword evidence="3" id="KW-0378">Hydrolase</keyword>